<keyword evidence="2" id="KW-1185">Reference proteome</keyword>
<protein>
    <submittedName>
        <fullName evidence="1">Uncharacterized protein</fullName>
    </submittedName>
</protein>
<dbReference type="RefSeq" id="WP_395419559.1">
    <property type="nucleotide sequence ID" value="NZ_JBIPKE010000020.1"/>
</dbReference>
<evidence type="ECO:0000313" key="2">
    <source>
        <dbReference type="Proteomes" id="UP001610063"/>
    </source>
</evidence>
<organism evidence="1 2">
    <name type="scientific">Marinoscillum luteum</name>
    <dbReference type="NCBI Taxonomy" id="861051"/>
    <lineage>
        <taxon>Bacteria</taxon>
        <taxon>Pseudomonadati</taxon>
        <taxon>Bacteroidota</taxon>
        <taxon>Cytophagia</taxon>
        <taxon>Cytophagales</taxon>
        <taxon>Reichenbachiellaceae</taxon>
        <taxon>Marinoscillum</taxon>
    </lineage>
</organism>
<accession>A0ABW7NFJ4</accession>
<gene>
    <name evidence="1" type="ORF">ACHKAR_21590</name>
</gene>
<evidence type="ECO:0000313" key="1">
    <source>
        <dbReference type="EMBL" id="MFH6986062.1"/>
    </source>
</evidence>
<sequence>MKKAGIGCLAGVILFGLVLGYFIYSQKEKDNEVISNGEEIVITAYDEGKRMIRLKYEIGNKSFDKSTGKEYSGIEDGEQFRGLYLPSDPESFLVFFDQPFLSDKYNYQETACLSVTKELSVLKFTYKVGDERFERRTVYNENQSLSSSNYIVKYRIENPKIGYLISKE</sequence>
<dbReference type="Proteomes" id="UP001610063">
    <property type="component" value="Unassembled WGS sequence"/>
</dbReference>
<name>A0ABW7NFJ4_9BACT</name>
<reference evidence="1 2" key="1">
    <citation type="journal article" date="2013" name="Int. J. Syst. Evol. Microbiol.">
        <title>Marinoscillum luteum sp. nov., isolated from marine sediment.</title>
        <authorList>
            <person name="Cha I.T."/>
            <person name="Park S.J."/>
            <person name="Kim S.J."/>
            <person name="Kim J.G."/>
            <person name="Jung M.Y."/>
            <person name="Shin K.S."/>
            <person name="Kwon K.K."/>
            <person name="Yang S.H."/>
            <person name="Seo Y.S."/>
            <person name="Rhee S.K."/>
        </authorList>
    </citation>
    <scope>NUCLEOTIDE SEQUENCE [LARGE SCALE GENOMIC DNA]</scope>
    <source>
        <strain evidence="1 2">KCTC 23939</strain>
    </source>
</reference>
<comment type="caution">
    <text evidence="1">The sequence shown here is derived from an EMBL/GenBank/DDBJ whole genome shotgun (WGS) entry which is preliminary data.</text>
</comment>
<proteinExistence type="predicted"/>
<dbReference type="EMBL" id="JBIPKE010000020">
    <property type="protein sequence ID" value="MFH6986062.1"/>
    <property type="molecule type" value="Genomic_DNA"/>
</dbReference>